<dbReference type="InterPro" id="IPR050238">
    <property type="entry name" value="DNA_Rep/Repair_Clamp_Loader"/>
</dbReference>
<organism evidence="1">
    <name type="scientific">marine metagenome</name>
    <dbReference type="NCBI Taxonomy" id="408172"/>
    <lineage>
        <taxon>unclassified sequences</taxon>
        <taxon>metagenomes</taxon>
        <taxon>ecological metagenomes</taxon>
    </lineage>
</organism>
<dbReference type="Pfam" id="PF13177">
    <property type="entry name" value="DNA_pol3_delta2"/>
    <property type="match status" value="1"/>
</dbReference>
<dbReference type="EMBL" id="UINC01138303">
    <property type="protein sequence ID" value="SVD24168.1"/>
    <property type="molecule type" value="Genomic_DNA"/>
</dbReference>
<dbReference type="SUPFAM" id="SSF52540">
    <property type="entry name" value="P-loop containing nucleoside triphosphate hydrolases"/>
    <property type="match status" value="1"/>
</dbReference>
<protein>
    <recommendedName>
        <fullName evidence="2">DNA polymerase III subunit delta</fullName>
    </recommendedName>
</protein>
<gene>
    <name evidence="1" type="ORF">METZ01_LOCUS377022</name>
</gene>
<dbReference type="PANTHER" id="PTHR11669">
    <property type="entry name" value="REPLICATION FACTOR C / DNA POLYMERASE III GAMMA-TAU SUBUNIT"/>
    <property type="match status" value="1"/>
</dbReference>
<proteinExistence type="predicted"/>
<dbReference type="GO" id="GO:0006261">
    <property type="term" value="P:DNA-templated DNA replication"/>
    <property type="evidence" value="ECO:0007669"/>
    <property type="project" value="TreeGrafter"/>
</dbReference>
<accession>A0A382TRT8</accession>
<reference evidence="1" key="1">
    <citation type="submission" date="2018-05" db="EMBL/GenBank/DDBJ databases">
        <authorList>
            <person name="Lanie J.A."/>
            <person name="Ng W.-L."/>
            <person name="Kazmierczak K.M."/>
            <person name="Andrzejewski T.M."/>
            <person name="Davidsen T.M."/>
            <person name="Wayne K.J."/>
            <person name="Tettelin H."/>
            <person name="Glass J.I."/>
            <person name="Rusch D."/>
            <person name="Podicherti R."/>
            <person name="Tsui H.-C.T."/>
            <person name="Winkler M.E."/>
        </authorList>
    </citation>
    <scope>NUCLEOTIDE SEQUENCE</scope>
</reference>
<dbReference type="AlphaFoldDB" id="A0A382TRT8"/>
<evidence type="ECO:0000313" key="1">
    <source>
        <dbReference type="EMBL" id="SVD24168.1"/>
    </source>
</evidence>
<dbReference type="InterPro" id="IPR027417">
    <property type="entry name" value="P-loop_NTPase"/>
</dbReference>
<dbReference type="PANTHER" id="PTHR11669:SF8">
    <property type="entry name" value="DNA POLYMERASE III SUBUNIT DELTA"/>
    <property type="match status" value="1"/>
</dbReference>
<feature type="non-terminal residue" evidence="1">
    <location>
        <position position="175"/>
    </location>
</feature>
<name>A0A382TRT8_9ZZZZ</name>
<sequence length="175" mass="18600">MAIASVTGQERAKAQIDAWLTTDRLPHAILITGPLGTGKRQLALELAKAINCQTPGSDACDQCGSCRKTDSLNHPNLHLLLPLPTGSRGSDAETMATLRETALDQFHGQAAAATRTGTNISKDSIRLLQKEMSFAPTEAPHRVGLILQAEAMLPAGSNSLLKILEEPPGQSIFLL</sequence>
<dbReference type="Gene3D" id="3.40.50.300">
    <property type="entry name" value="P-loop containing nucleotide triphosphate hydrolases"/>
    <property type="match status" value="1"/>
</dbReference>
<evidence type="ECO:0008006" key="2">
    <source>
        <dbReference type="Google" id="ProtNLM"/>
    </source>
</evidence>